<evidence type="ECO:0000256" key="1">
    <source>
        <dbReference type="ARBA" id="ARBA00013860"/>
    </source>
</evidence>
<evidence type="ECO:0000256" key="2">
    <source>
        <dbReference type="ARBA" id="ARBA00022490"/>
    </source>
</evidence>
<comment type="subcellular location">
    <subcellularLocation>
        <location evidence="7">Cytoplasm</location>
        <location evidence="7">Nucleoid</location>
    </subcellularLocation>
</comment>
<dbReference type="NCBIfam" id="TIGR00242">
    <property type="entry name" value="division/cell wall cluster transcriptional repressor MraZ"/>
    <property type="match status" value="1"/>
</dbReference>
<sequence length="152" mass="17342">MFRGPSALSLDAKGRMVMPSRFRDALSESCEGKMIVTLDFEGHCLTMHPLPDWQEIEQKLLAMPSLNPATRRLQRMLLGYATEVEMDSNGRVSLPPLLREKVKLDKKVMLVGMGKKLEIWPEDAWSESFQQWMDEGPVRAEELPESVQNLVL</sequence>
<dbReference type="PROSITE" id="PS51740">
    <property type="entry name" value="SPOVT_ABRB"/>
    <property type="match status" value="2"/>
</dbReference>
<dbReference type="SUPFAM" id="SSF89447">
    <property type="entry name" value="AbrB/MazE/MraZ-like"/>
    <property type="match status" value="1"/>
</dbReference>
<evidence type="ECO:0000256" key="6">
    <source>
        <dbReference type="ARBA" id="ARBA00023163"/>
    </source>
</evidence>
<dbReference type="Pfam" id="PF02381">
    <property type="entry name" value="MraZ"/>
    <property type="match status" value="2"/>
</dbReference>
<keyword evidence="3" id="KW-0677">Repeat</keyword>
<dbReference type="GO" id="GO:0051301">
    <property type="term" value="P:cell division"/>
    <property type="evidence" value="ECO:0007669"/>
    <property type="project" value="UniProtKB-KW"/>
</dbReference>
<dbReference type="AlphaFoldDB" id="A0A2K9LNZ9"/>
<keyword evidence="9" id="KW-0132">Cell division</keyword>
<dbReference type="InterPro" id="IPR037914">
    <property type="entry name" value="SpoVT-AbrB_sf"/>
</dbReference>
<evidence type="ECO:0000259" key="8">
    <source>
        <dbReference type="PROSITE" id="PS51740"/>
    </source>
</evidence>
<comment type="similarity">
    <text evidence="7">Belongs to the MraZ family.</text>
</comment>
<dbReference type="InterPro" id="IPR007159">
    <property type="entry name" value="SpoVT-AbrB_dom"/>
</dbReference>
<dbReference type="PANTHER" id="PTHR34701">
    <property type="entry name" value="TRANSCRIPTIONAL REGULATOR MRAZ"/>
    <property type="match status" value="1"/>
</dbReference>
<dbReference type="InterPro" id="IPR003444">
    <property type="entry name" value="MraZ"/>
</dbReference>
<dbReference type="EMBL" id="CP022684">
    <property type="protein sequence ID" value="AUM14086.1"/>
    <property type="molecule type" value="Genomic_DNA"/>
</dbReference>
<dbReference type="CDD" id="cd16320">
    <property type="entry name" value="MraZ_N"/>
    <property type="match status" value="1"/>
</dbReference>
<dbReference type="GO" id="GO:0000976">
    <property type="term" value="F:transcription cis-regulatory region binding"/>
    <property type="evidence" value="ECO:0007669"/>
    <property type="project" value="TreeGrafter"/>
</dbReference>
<dbReference type="RefSeq" id="WP_101895461.1">
    <property type="nucleotide sequence ID" value="NZ_CP022684.1"/>
</dbReference>
<dbReference type="GO" id="GO:2000143">
    <property type="term" value="P:negative regulation of DNA-templated transcription initiation"/>
    <property type="evidence" value="ECO:0007669"/>
    <property type="project" value="TreeGrafter"/>
</dbReference>
<keyword evidence="5 7" id="KW-0238">DNA-binding</keyword>
<protein>
    <recommendedName>
        <fullName evidence="1 7">Transcriptional regulator MraZ</fullName>
    </recommendedName>
</protein>
<gene>
    <name evidence="7" type="primary">mraZ</name>
    <name evidence="9" type="ORF">Kalk_17375</name>
</gene>
<accession>A0A2K9LNZ9</accession>
<dbReference type="Proteomes" id="UP000235116">
    <property type="component" value="Chromosome"/>
</dbReference>
<evidence type="ECO:0000313" key="9">
    <source>
        <dbReference type="EMBL" id="AUM14086.1"/>
    </source>
</evidence>
<keyword evidence="2 7" id="KW-0963">Cytoplasm</keyword>
<feature type="domain" description="SpoVT-AbrB" evidence="8">
    <location>
        <begin position="5"/>
        <end position="52"/>
    </location>
</feature>
<dbReference type="InterPro" id="IPR020603">
    <property type="entry name" value="MraZ_dom"/>
</dbReference>
<dbReference type="KEGG" id="kak:Kalk_17375"/>
<comment type="subunit">
    <text evidence="7">Forms oligomers.</text>
</comment>
<proteinExistence type="inferred from homology"/>
<name>A0A2K9LNZ9_9GAMM</name>
<dbReference type="GO" id="GO:0009295">
    <property type="term" value="C:nucleoid"/>
    <property type="evidence" value="ECO:0007669"/>
    <property type="project" value="UniProtKB-SubCell"/>
</dbReference>
<dbReference type="GO" id="GO:0003700">
    <property type="term" value="F:DNA-binding transcription factor activity"/>
    <property type="evidence" value="ECO:0007669"/>
    <property type="project" value="UniProtKB-UniRule"/>
</dbReference>
<dbReference type="GO" id="GO:0005737">
    <property type="term" value="C:cytoplasm"/>
    <property type="evidence" value="ECO:0007669"/>
    <property type="project" value="UniProtKB-UniRule"/>
</dbReference>
<evidence type="ECO:0000256" key="5">
    <source>
        <dbReference type="ARBA" id="ARBA00023125"/>
    </source>
</evidence>
<keyword evidence="4 7" id="KW-0805">Transcription regulation</keyword>
<evidence type="ECO:0000256" key="7">
    <source>
        <dbReference type="HAMAP-Rule" id="MF_01008"/>
    </source>
</evidence>
<dbReference type="OrthoDB" id="9807753at2"/>
<evidence type="ECO:0000256" key="3">
    <source>
        <dbReference type="ARBA" id="ARBA00022737"/>
    </source>
</evidence>
<dbReference type="Gene3D" id="3.40.1550.20">
    <property type="entry name" value="Transcriptional regulator MraZ domain"/>
    <property type="match status" value="1"/>
</dbReference>
<keyword evidence="10" id="KW-1185">Reference proteome</keyword>
<keyword evidence="6 7" id="KW-0804">Transcription</keyword>
<organism evidence="9 10">
    <name type="scientific">Ketobacter alkanivorans</name>
    <dbReference type="NCBI Taxonomy" id="1917421"/>
    <lineage>
        <taxon>Bacteria</taxon>
        <taxon>Pseudomonadati</taxon>
        <taxon>Pseudomonadota</taxon>
        <taxon>Gammaproteobacteria</taxon>
        <taxon>Pseudomonadales</taxon>
        <taxon>Ketobacteraceae</taxon>
        <taxon>Ketobacter</taxon>
    </lineage>
</organism>
<dbReference type="PANTHER" id="PTHR34701:SF1">
    <property type="entry name" value="TRANSCRIPTIONAL REGULATOR MRAZ"/>
    <property type="match status" value="1"/>
</dbReference>
<evidence type="ECO:0000256" key="4">
    <source>
        <dbReference type="ARBA" id="ARBA00023015"/>
    </source>
</evidence>
<dbReference type="InterPro" id="IPR035644">
    <property type="entry name" value="MraZ_C"/>
</dbReference>
<evidence type="ECO:0000313" key="10">
    <source>
        <dbReference type="Proteomes" id="UP000235116"/>
    </source>
</evidence>
<feature type="domain" description="SpoVT-AbrB" evidence="8">
    <location>
        <begin position="81"/>
        <end position="124"/>
    </location>
</feature>
<reference evidence="10" key="1">
    <citation type="submission" date="2017-08" db="EMBL/GenBank/DDBJ databases">
        <title>Direct submision.</title>
        <authorList>
            <person name="Kim S.-J."/>
            <person name="Rhee S.-K."/>
        </authorList>
    </citation>
    <scope>NUCLEOTIDE SEQUENCE [LARGE SCALE GENOMIC DNA]</scope>
    <source>
        <strain evidence="10">GI5</strain>
    </source>
</reference>
<dbReference type="CDD" id="cd16321">
    <property type="entry name" value="MraZ_C"/>
    <property type="match status" value="1"/>
</dbReference>
<dbReference type="HAMAP" id="MF_01008">
    <property type="entry name" value="MraZ"/>
    <property type="match status" value="1"/>
</dbReference>
<dbReference type="InterPro" id="IPR038619">
    <property type="entry name" value="MraZ_sf"/>
</dbReference>
<dbReference type="InterPro" id="IPR035642">
    <property type="entry name" value="MraZ_N"/>
</dbReference>
<keyword evidence="9" id="KW-0131">Cell cycle</keyword>